<keyword evidence="5" id="KW-1185">Reference proteome</keyword>
<gene>
    <name evidence="4" type="ORF">QTG54_011287</name>
</gene>
<feature type="region of interest" description="Disordered" evidence="2">
    <location>
        <begin position="211"/>
        <end position="230"/>
    </location>
</feature>
<feature type="DNA-binding region" description="HMG box" evidence="1">
    <location>
        <begin position="81"/>
        <end position="152"/>
    </location>
</feature>
<dbReference type="InterPro" id="IPR009071">
    <property type="entry name" value="HMG_box_dom"/>
</dbReference>
<dbReference type="GO" id="GO:0003677">
    <property type="term" value="F:DNA binding"/>
    <property type="evidence" value="ECO:0007669"/>
    <property type="project" value="UniProtKB-UniRule"/>
</dbReference>
<name>A0AAD8Y1W2_9STRA</name>
<dbReference type="EMBL" id="JATAAI010000022">
    <property type="protein sequence ID" value="KAK1737993.1"/>
    <property type="molecule type" value="Genomic_DNA"/>
</dbReference>
<evidence type="ECO:0000259" key="3">
    <source>
        <dbReference type="PROSITE" id="PS50118"/>
    </source>
</evidence>
<sequence>MEKPKRPLSSFNLFYRYKRSLLTGQDISEEAVKNILTCPAGLEDGLLPSTSRHQQQQQQSKRTSKNIKPSLKTNELRRTKIRTALDGKILPSSDTKKRRHRKAANGPSISFVEMGRLMTESWKSVDPYARQVFDDLAGEGREYYRDALEKYTEVGVTEEHDCGGPLRSSSKPKKNPSSKLSSQKNEKKVSVHKVSRCVKKTPIKSMKGMMFTRSKEPSSMNSGFGDSNNGMGDEALSRRRHVSINPEDIARPLPQQTGGFAPVPEQTYGAITESMQLFPPTSSQIGNQQVPQPRHRPRQMYHQQQYYQYHQRQQQRHTHDAHIPPHLAGGGGRSGDVAIGEHAGVDFLDDYAAYPIFQHDRGGELNLNNEDDIRTFFDK</sequence>
<dbReference type="Proteomes" id="UP001224775">
    <property type="component" value="Unassembled WGS sequence"/>
</dbReference>
<feature type="region of interest" description="Disordered" evidence="2">
    <location>
        <begin position="46"/>
        <end position="107"/>
    </location>
</feature>
<organism evidence="4 5">
    <name type="scientific">Skeletonema marinoi</name>
    <dbReference type="NCBI Taxonomy" id="267567"/>
    <lineage>
        <taxon>Eukaryota</taxon>
        <taxon>Sar</taxon>
        <taxon>Stramenopiles</taxon>
        <taxon>Ochrophyta</taxon>
        <taxon>Bacillariophyta</taxon>
        <taxon>Coscinodiscophyceae</taxon>
        <taxon>Thalassiosirophycidae</taxon>
        <taxon>Thalassiosirales</taxon>
        <taxon>Skeletonemataceae</taxon>
        <taxon>Skeletonema</taxon>
        <taxon>Skeletonema marinoi-dohrnii complex</taxon>
    </lineage>
</organism>
<dbReference type="GO" id="GO:0005634">
    <property type="term" value="C:nucleus"/>
    <property type="evidence" value="ECO:0007669"/>
    <property type="project" value="UniProtKB-UniRule"/>
</dbReference>
<dbReference type="InterPro" id="IPR036910">
    <property type="entry name" value="HMG_box_dom_sf"/>
</dbReference>
<feature type="domain" description="HMG box" evidence="3">
    <location>
        <begin position="81"/>
        <end position="152"/>
    </location>
</feature>
<feature type="region of interest" description="Disordered" evidence="2">
    <location>
        <begin position="315"/>
        <end position="335"/>
    </location>
</feature>
<evidence type="ECO:0000313" key="4">
    <source>
        <dbReference type="EMBL" id="KAK1737993.1"/>
    </source>
</evidence>
<protein>
    <recommendedName>
        <fullName evidence="3">HMG box domain-containing protein</fullName>
    </recommendedName>
</protein>
<comment type="caution">
    <text evidence="4">The sequence shown here is derived from an EMBL/GenBank/DDBJ whole genome shotgun (WGS) entry which is preliminary data.</text>
</comment>
<evidence type="ECO:0000256" key="1">
    <source>
        <dbReference type="PROSITE-ProRule" id="PRU00267"/>
    </source>
</evidence>
<feature type="region of interest" description="Disordered" evidence="2">
    <location>
        <begin position="156"/>
        <end position="195"/>
    </location>
</feature>
<keyword evidence="1" id="KW-0238">DNA-binding</keyword>
<dbReference type="AlphaFoldDB" id="A0AAD8Y1W2"/>
<dbReference type="SUPFAM" id="SSF47095">
    <property type="entry name" value="HMG-box"/>
    <property type="match status" value="1"/>
</dbReference>
<reference evidence="4" key="1">
    <citation type="submission" date="2023-06" db="EMBL/GenBank/DDBJ databases">
        <title>Survivors Of The Sea: Transcriptome response of Skeletonema marinoi to long-term dormancy.</title>
        <authorList>
            <person name="Pinder M.I.M."/>
            <person name="Kourtchenko O."/>
            <person name="Robertson E.K."/>
            <person name="Larsson T."/>
            <person name="Maumus F."/>
            <person name="Osuna-Cruz C.M."/>
            <person name="Vancaester E."/>
            <person name="Stenow R."/>
            <person name="Vandepoele K."/>
            <person name="Ploug H."/>
            <person name="Bruchert V."/>
            <person name="Godhe A."/>
            <person name="Topel M."/>
        </authorList>
    </citation>
    <scope>NUCLEOTIDE SEQUENCE</scope>
    <source>
        <strain evidence="4">R05AC</strain>
    </source>
</reference>
<evidence type="ECO:0000256" key="2">
    <source>
        <dbReference type="SAM" id="MobiDB-lite"/>
    </source>
</evidence>
<accession>A0AAD8Y1W2</accession>
<feature type="compositionally biased region" description="Polar residues" evidence="2">
    <location>
        <begin position="217"/>
        <end position="230"/>
    </location>
</feature>
<keyword evidence="1" id="KW-0539">Nucleus</keyword>
<dbReference type="Gene3D" id="1.10.30.10">
    <property type="entry name" value="High mobility group box domain"/>
    <property type="match status" value="1"/>
</dbReference>
<evidence type="ECO:0000313" key="5">
    <source>
        <dbReference type="Proteomes" id="UP001224775"/>
    </source>
</evidence>
<dbReference type="PROSITE" id="PS50118">
    <property type="entry name" value="HMG_BOX_2"/>
    <property type="match status" value="1"/>
</dbReference>
<proteinExistence type="predicted"/>